<evidence type="ECO:0000313" key="2">
    <source>
        <dbReference type="Proteomes" id="UP001454036"/>
    </source>
</evidence>
<dbReference type="AlphaFoldDB" id="A0AAV3QHI0"/>
<protein>
    <submittedName>
        <fullName evidence="1">Uncharacterized protein</fullName>
    </submittedName>
</protein>
<dbReference type="Proteomes" id="UP001454036">
    <property type="component" value="Unassembled WGS sequence"/>
</dbReference>
<organism evidence="1 2">
    <name type="scientific">Lithospermum erythrorhizon</name>
    <name type="common">Purple gromwell</name>
    <name type="synonym">Lithospermum officinale var. erythrorhizon</name>
    <dbReference type="NCBI Taxonomy" id="34254"/>
    <lineage>
        <taxon>Eukaryota</taxon>
        <taxon>Viridiplantae</taxon>
        <taxon>Streptophyta</taxon>
        <taxon>Embryophyta</taxon>
        <taxon>Tracheophyta</taxon>
        <taxon>Spermatophyta</taxon>
        <taxon>Magnoliopsida</taxon>
        <taxon>eudicotyledons</taxon>
        <taxon>Gunneridae</taxon>
        <taxon>Pentapetalae</taxon>
        <taxon>asterids</taxon>
        <taxon>lamiids</taxon>
        <taxon>Boraginales</taxon>
        <taxon>Boraginaceae</taxon>
        <taxon>Boraginoideae</taxon>
        <taxon>Lithospermeae</taxon>
        <taxon>Lithospermum</taxon>
    </lineage>
</organism>
<keyword evidence="2" id="KW-1185">Reference proteome</keyword>
<name>A0AAV3QHI0_LITER</name>
<accession>A0AAV3QHI0</accession>
<comment type="caution">
    <text evidence="1">The sequence shown here is derived from an EMBL/GenBank/DDBJ whole genome shotgun (WGS) entry which is preliminary data.</text>
</comment>
<gene>
    <name evidence="1" type="ORF">LIER_18929</name>
</gene>
<dbReference type="EMBL" id="BAABME010004607">
    <property type="protein sequence ID" value="GAA0162945.1"/>
    <property type="molecule type" value="Genomic_DNA"/>
</dbReference>
<evidence type="ECO:0000313" key="1">
    <source>
        <dbReference type="EMBL" id="GAA0162945.1"/>
    </source>
</evidence>
<sequence>MGQRDDGVNLLDPVMSTPASQHSFLRDNSNTPVLGKMNLPKMLCLKLGHGDKDKDLDKRALVYLGGAIILNQLEIKDVHDRVKIPDRGIETDASFPQLDWTTPTRTREALQFLDFQMAKSEGRKKAKGRWGLALVRRIDMILSPKQKGR</sequence>
<reference evidence="1 2" key="1">
    <citation type="submission" date="2024-01" db="EMBL/GenBank/DDBJ databases">
        <title>The complete chloroplast genome sequence of Lithospermum erythrorhizon: insights into the phylogenetic relationship among Boraginaceae species and the maternal lineages of purple gromwells.</title>
        <authorList>
            <person name="Okada T."/>
            <person name="Watanabe K."/>
        </authorList>
    </citation>
    <scope>NUCLEOTIDE SEQUENCE [LARGE SCALE GENOMIC DNA]</scope>
</reference>
<proteinExistence type="predicted"/>